<keyword evidence="2" id="KW-0472">Membrane</keyword>
<evidence type="ECO:0000313" key="3">
    <source>
        <dbReference type="EMBL" id="KAH7238302.1"/>
    </source>
</evidence>
<evidence type="ECO:0000256" key="1">
    <source>
        <dbReference type="SAM" id="MobiDB-lite"/>
    </source>
</evidence>
<keyword evidence="2" id="KW-0812">Transmembrane</keyword>
<feature type="transmembrane region" description="Helical" evidence="2">
    <location>
        <begin position="39"/>
        <end position="62"/>
    </location>
</feature>
<dbReference type="Proteomes" id="UP000813427">
    <property type="component" value="Unassembled WGS sequence"/>
</dbReference>
<name>A0A8K0RQI3_9HYPO</name>
<dbReference type="OrthoDB" id="5091083at2759"/>
<gene>
    <name evidence="3" type="ORF">BKA59DRAFT_241707</name>
</gene>
<proteinExistence type="predicted"/>
<evidence type="ECO:0000313" key="4">
    <source>
        <dbReference type="Proteomes" id="UP000813427"/>
    </source>
</evidence>
<comment type="caution">
    <text evidence="3">The sequence shown here is derived from an EMBL/GenBank/DDBJ whole genome shotgun (WGS) entry which is preliminary data.</text>
</comment>
<accession>A0A8K0RQI3</accession>
<reference evidence="3" key="1">
    <citation type="journal article" date="2021" name="Nat. Commun.">
        <title>Genetic determinants of endophytism in the Arabidopsis root mycobiome.</title>
        <authorList>
            <person name="Mesny F."/>
            <person name="Miyauchi S."/>
            <person name="Thiergart T."/>
            <person name="Pickel B."/>
            <person name="Atanasova L."/>
            <person name="Karlsson M."/>
            <person name="Huettel B."/>
            <person name="Barry K.W."/>
            <person name="Haridas S."/>
            <person name="Chen C."/>
            <person name="Bauer D."/>
            <person name="Andreopoulos W."/>
            <person name="Pangilinan J."/>
            <person name="LaButti K."/>
            <person name="Riley R."/>
            <person name="Lipzen A."/>
            <person name="Clum A."/>
            <person name="Drula E."/>
            <person name="Henrissat B."/>
            <person name="Kohler A."/>
            <person name="Grigoriev I.V."/>
            <person name="Martin F.M."/>
            <person name="Hacquard S."/>
        </authorList>
    </citation>
    <scope>NUCLEOTIDE SEQUENCE</scope>
    <source>
        <strain evidence="3">MPI-SDFR-AT-0068</strain>
    </source>
</reference>
<sequence length="197" mass="22116">MFSQFRFYTSNLMDHYSASISPVQTWRTKHSSSIHSNPATIIAIAIVLAVVALFISIVRQLLERRLSQRRGWFLNTTYPPPSPTSSSAGGSSKRSRKTTVQGPRPVSDVEIESRQLLFTDTIRRGERVPLQNPNERGSLYDTFQLPGPHASKLKPARSMMELNGGSPLEGDKEGQKKAKTIHWHGVNRLNTAWGWMS</sequence>
<keyword evidence="4" id="KW-1185">Reference proteome</keyword>
<evidence type="ECO:0000256" key="2">
    <source>
        <dbReference type="SAM" id="Phobius"/>
    </source>
</evidence>
<feature type="region of interest" description="Disordered" evidence="1">
    <location>
        <begin position="73"/>
        <end position="106"/>
    </location>
</feature>
<feature type="region of interest" description="Disordered" evidence="1">
    <location>
        <begin position="128"/>
        <end position="154"/>
    </location>
</feature>
<dbReference type="AlphaFoldDB" id="A0A8K0RQI3"/>
<organism evidence="3 4">
    <name type="scientific">Fusarium tricinctum</name>
    <dbReference type="NCBI Taxonomy" id="61284"/>
    <lineage>
        <taxon>Eukaryota</taxon>
        <taxon>Fungi</taxon>
        <taxon>Dikarya</taxon>
        <taxon>Ascomycota</taxon>
        <taxon>Pezizomycotina</taxon>
        <taxon>Sordariomycetes</taxon>
        <taxon>Hypocreomycetidae</taxon>
        <taxon>Hypocreales</taxon>
        <taxon>Nectriaceae</taxon>
        <taxon>Fusarium</taxon>
        <taxon>Fusarium tricinctum species complex</taxon>
    </lineage>
</organism>
<keyword evidence="2" id="KW-1133">Transmembrane helix</keyword>
<dbReference type="EMBL" id="JAGPXF010000006">
    <property type="protein sequence ID" value="KAH7238302.1"/>
    <property type="molecule type" value="Genomic_DNA"/>
</dbReference>
<protein>
    <submittedName>
        <fullName evidence="3">Uncharacterized protein</fullName>
    </submittedName>
</protein>